<keyword evidence="3" id="KW-1185">Reference proteome</keyword>
<organism evidence="2 3">
    <name type="scientific">Actinokineospora guangxiensis</name>
    <dbReference type="NCBI Taxonomy" id="1490288"/>
    <lineage>
        <taxon>Bacteria</taxon>
        <taxon>Bacillati</taxon>
        <taxon>Actinomycetota</taxon>
        <taxon>Actinomycetes</taxon>
        <taxon>Pseudonocardiales</taxon>
        <taxon>Pseudonocardiaceae</taxon>
        <taxon>Actinokineospora</taxon>
    </lineage>
</organism>
<dbReference type="Gene3D" id="1.10.1780.10">
    <property type="entry name" value="Clp, N-terminal domain"/>
    <property type="match status" value="2"/>
</dbReference>
<name>A0ABW0EER9_9PSEU</name>
<dbReference type="GO" id="GO:0008233">
    <property type="term" value="F:peptidase activity"/>
    <property type="evidence" value="ECO:0007669"/>
    <property type="project" value="UniProtKB-KW"/>
</dbReference>
<comment type="caution">
    <text evidence="2">The sequence shown here is derived from an EMBL/GenBank/DDBJ whole genome shotgun (WGS) entry which is preliminary data.</text>
</comment>
<keyword evidence="2" id="KW-0645">Protease</keyword>
<evidence type="ECO:0000259" key="1">
    <source>
        <dbReference type="Pfam" id="PF02861"/>
    </source>
</evidence>
<dbReference type="Proteomes" id="UP001596157">
    <property type="component" value="Unassembled WGS sequence"/>
</dbReference>
<sequence>MFERFTDSARGVVRGAVGKGEEVGVIAPEHLLLALLECPGAGTAVLADLDVDRDAVAEAVRERHRRGGLGRADADALAALGIDIDAVVAAVEREHGPGAMAPSGGRRRFHTPFTAEAKRVLERSLREALDLRDRHIGDEHILLALLVLGAEAEVGVSYTDVRARLTESRRGTGRS</sequence>
<reference evidence="3" key="1">
    <citation type="journal article" date="2019" name="Int. J. Syst. Evol. Microbiol.">
        <title>The Global Catalogue of Microorganisms (GCM) 10K type strain sequencing project: providing services to taxonomists for standard genome sequencing and annotation.</title>
        <authorList>
            <consortium name="The Broad Institute Genomics Platform"/>
            <consortium name="The Broad Institute Genome Sequencing Center for Infectious Disease"/>
            <person name="Wu L."/>
            <person name="Ma J."/>
        </authorList>
    </citation>
    <scope>NUCLEOTIDE SEQUENCE [LARGE SCALE GENOMIC DNA]</scope>
    <source>
        <strain evidence="3">CCUG 59778</strain>
    </source>
</reference>
<dbReference type="InterPro" id="IPR036628">
    <property type="entry name" value="Clp_N_dom_sf"/>
</dbReference>
<dbReference type="GO" id="GO:0006508">
    <property type="term" value="P:proteolysis"/>
    <property type="evidence" value="ECO:0007669"/>
    <property type="project" value="UniProtKB-KW"/>
</dbReference>
<dbReference type="Pfam" id="PF02861">
    <property type="entry name" value="Clp_N"/>
    <property type="match status" value="1"/>
</dbReference>
<evidence type="ECO:0000313" key="3">
    <source>
        <dbReference type="Proteomes" id="UP001596157"/>
    </source>
</evidence>
<feature type="domain" description="Clp R" evidence="1">
    <location>
        <begin position="74"/>
        <end position="146"/>
    </location>
</feature>
<protein>
    <submittedName>
        <fullName evidence="2">Clp protease N-terminal domain-containing protein</fullName>
    </submittedName>
</protein>
<dbReference type="InterPro" id="IPR004176">
    <property type="entry name" value="Clp_R_N"/>
</dbReference>
<keyword evidence="2" id="KW-0378">Hydrolase</keyword>
<proteinExistence type="predicted"/>
<gene>
    <name evidence="2" type="ORF">ACFPM7_02280</name>
</gene>
<accession>A0ABW0EER9</accession>
<dbReference type="EMBL" id="JBHSKF010000001">
    <property type="protein sequence ID" value="MFC5285864.1"/>
    <property type="molecule type" value="Genomic_DNA"/>
</dbReference>
<evidence type="ECO:0000313" key="2">
    <source>
        <dbReference type="EMBL" id="MFC5285864.1"/>
    </source>
</evidence>
<dbReference type="SUPFAM" id="SSF81923">
    <property type="entry name" value="Double Clp-N motif"/>
    <property type="match status" value="2"/>
</dbReference>
<dbReference type="RefSeq" id="WP_378243197.1">
    <property type="nucleotide sequence ID" value="NZ_JBHSKF010000001.1"/>
</dbReference>